<evidence type="ECO:0000256" key="1">
    <source>
        <dbReference type="SAM" id="MobiDB-lite"/>
    </source>
</evidence>
<evidence type="ECO:0000313" key="2">
    <source>
        <dbReference type="EMBL" id="WVZ96501.1"/>
    </source>
</evidence>
<keyword evidence="3" id="KW-1185">Reference proteome</keyword>
<organism evidence="2 3">
    <name type="scientific">Paspalum notatum var. saurae</name>
    <dbReference type="NCBI Taxonomy" id="547442"/>
    <lineage>
        <taxon>Eukaryota</taxon>
        <taxon>Viridiplantae</taxon>
        <taxon>Streptophyta</taxon>
        <taxon>Embryophyta</taxon>
        <taxon>Tracheophyta</taxon>
        <taxon>Spermatophyta</taxon>
        <taxon>Magnoliopsida</taxon>
        <taxon>Liliopsida</taxon>
        <taxon>Poales</taxon>
        <taxon>Poaceae</taxon>
        <taxon>PACMAD clade</taxon>
        <taxon>Panicoideae</taxon>
        <taxon>Andropogonodae</taxon>
        <taxon>Paspaleae</taxon>
        <taxon>Paspalinae</taxon>
        <taxon>Paspalum</taxon>
    </lineage>
</organism>
<sequence length="114" mass="12693">MLLNSPVMKARTLQSTRSRSRQGDQGGKDWSSFNVGTRSSLCCPEIELRPSVLLGDMQPLSISLIVLAEVGAQSVEKFIEVFRPNQELTKGKRLPQSNVLNISWQCLPQSHVLQ</sequence>
<accession>A0AAQ3XE62</accession>
<proteinExistence type="predicted"/>
<dbReference type="Proteomes" id="UP001341281">
    <property type="component" value="Chromosome 10"/>
</dbReference>
<feature type="region of interest" description="Disordered" evidence="1">
    <location>
        <begin position="11"/>
        <end position="36"/>
    </location>
</feature>
<dbReference type="AlphaFoldDB" id="A0AAQ3XE62"/>
<protein>
    <submittedName>
        <fullName evidence="2">Uncharacterized protein</fullName>
    </submittedName>
</protein>
<dbReference type="EMBL" id="CP144754">
    <property type="protein sequence ID" value="WVZ96501.1"/>
    <property type="molecule type" value="Genomic_DNA"/>
</dbReference>
<name>A0AAQ3XE62_PASNO</name>
<feature type="non-terminal residue" evidence="2">
    <location>
        <position position="1"/>
    </location>
</feature>
<gene>
    <name evidence="2" type="ORF">U9M48_042133</name>
</gene>
<reference evidence="2 3" key="1">
    <citation type="submission" date="2024-02" db="EMBL/GenBank/DDBJ databases">
        <title>High-quality chromosome-scale genome assembly of Pensacola bahiagrass (Paspalum notatum Flugge var. saurae).</title>
        <authorList>
            <person name="Vega J.M."/>
            <person name="Podio M."/>
            <person name="Orjuela J."/>
            <person name="Siena L.A."/>
            <person name="Pessino S.C."/>
            <person name="Combes M.C."/>
            <person name="Mariac C."/>
            <person name="Albertini E."/>
            <person name="Pupilli F."/>
            <person name="Ortiz J.P.A."/>
            <person name="Leblanc O."/>
        </authorList>
    </citation>
    <scope>NUCLEOTIDE SEQUENCE [LARGE SCALE GENOMIC DNA]</scope>
    <source>
        <strain evidence="2">R1</strain>
        <tissue evidence="2">Leaf</tissue>
    </source>
</reference>
<evidence type="ECO:0000313" key="3">
    <source>
        <dbReference type="Proteomes" id="UP001341281"/>
    </source>
</evidence>